<gene>
    <name evidence="15 16" type="primary">LOC108679738</name>
    <name evidence="13" type="ORF">HAZT_HAZT001086</name>
</gene>
<dbReference type="PANTHER" id="PTHR18934">
    <property type="entry name" value="ATP-DEPENDENT RNA HELICASE"/>
    <property type="match status" value="1"/>
</dbReference>
<dbReference type="SMART" id="SM00847">
    <property type="entry name" value="HA2"/>
    <property type="match status" value="1"/>
</dbReference>
<evidence type="ECO:0000313" key="16">
    <source>
        <dbReference type="RefSeq" id="XP_018023942.1"/>
    </source>
</evidence>
<dbReference type="GO" id="GO:0003723">
    <property type="term" value="F:RNA binding"/>
    <property type="evidence" value="ECO:0007669"/>
    <property type="project" value="TreeGrafter"/>
</dbReference>
<name>A0A6A0H8N0_HYAAZ</name>
<dbReference type="InterPro" id="IPR011545">
    <property type="entry name" value="DEAD/DEAH_box_helicase_dom"/>
</dbReference>
<feature type="compositionally biased region" description="Polar residues" evidence="10">
    <location>
        <begin position="320"/>
        <end position="332"/>
    </location>
</feature>
<feature type="region of interest" description="Disordered" evidence="10">
    <location>
        <begin position="1232"/>
        <end position="1290"/>
    </location>
</feature>
<feature type="compositionally biased region" description="Basic and acidic residues" evidence="10">
    <location>
        <begin position="341"/>
        <end position="357"/>
    </location>
</feature>
<dbReference type="GO" id="GO:0034458">
    <property type="term" value="F:3'-5' RNA helicase activity"/>
    <property type="evidence" value="ECO:0007669"/>
    <property type="project" value="TreeGrafter"/>
</dbReference>
<dbReference type="FunFam" id="3.40.50.300:FF:000313">
    <property type="entry name" value="Pre-mRNA-splicing factor ATP-dependent RNA helicase PRP16"/>
    <property type="match status" value="1"/>
</dbReference>
<organism evidence="13">
    <name type="scientific">Hyalella azteca</name>
    <name type="common">Amphipod</name>
    <dbReference type="NCBI Taxonomy" id="294128"/>
    <lineage>
        <taxon>Eukaryota</taxon>
        <taxon>Metazoa</taxon>
        <taxon>Ecdysozoa</taxon>
        <taxon>Arthropoda</taxon>
        <taxon>Crustacea</taxon>
        <taxon>Multicrustacea</taxon>
        <taxon>Malacostraca</taxon>
        <taxon>Eumalacostraca</taxon>
        <taxon>Peracarida</taxon>
        <taxon>Amphipoda</taxon>
        <taxon>Senticaudata</taxon>
        <taxon>Talitrida</taxon>
        <taxon>Talitroidea</taxon>
        <taxon>Hyalellidae</taxon>
        <taxon>Hyalella</taxon>
    </lineage>
</organism>
<dbReference type="Gene3D" id="3.40.50.300">
    <property type="entry name" value="P-loop containing nucleotide triphosphate hydrolases"/>
    <property type="match status" value="2"/>
</dbReference>
<dbReference type="CDD" id="cd18791">
    <property type="entry name" value="SF2_C_RHA"/>
    <property type="match status" value="1"/>
</dbReference>
<feature type="region of interest" description="Disordered" evidence="10">
    <location>
        <begin position="49"/>
        <end position="357"/>
    </location>
</feature>
<dbReference type="Pfam" id="PF00270">
    <property type="entry name" value="DEAD"/>
    <property type="match status" value="1"/>
</dbReference>
<reference evidence="13" key="3">
    <citation type="submission" date="2019-06" db="EMBL/GenBank/DDBJ databases">
        <authorList>
            <person name="Poynton C."/>
            <person name="Hasenbein S."/>
            <person name="Benoit J.B."/>
            <person name="Sepulveda M.S."/>
            <person name="Poelchau M.F."/>
            <person name="Murali S.C."/>
            <person name="Chen S."/>
            <person name="Glastad K.M."/>
            <person name="Werren J.H."/>
            <person name="Vineis J.H."/>
            <person name="Bowen J.L."/>
            <person name="Friedrich M."/>
            <person name="Jones J."/>
            <person name="Robertson H.M."/>
            <person name="Feyereisen R."/>
            <person name="Mechler-Hickson A."/>
            <person name="Mathers N."/>
            <person name="Lee C.E."/>
            <person name="Colbourne J.K."/>
            <person name="Biales A."/>
            <person name="Johnston J.S."/>
            <person name="Wellborn G.A."/>
            <person name="Rosendale A.J."/>
            <person name="Cridge A.G."/>
            <person name="Munoz-Torres M.C."/>
            <person name="Bain P.A."/>
            <person name="Manny A.R."/>
            <person name="Major K.M."/>
            <person name="Lambert F.N."/>
            <person name="Vulpe C.D."/>
            <person name="Tuck P."/>
            <person name="Blalock B.J."/>
            <person name="Lin Y.-Y."/>
            <person name="Smith M.E."/>
            <person name="Ochoa-Acuna H."/>
            <person name="Chen M.-J.M."/>
            <person name="Childers C.P."/>
            <person name="Qu J."/>
            <person name="Dugan S."/>
            <person name="Lee S.L."/>
            <person name="Chao H."/>
            <person name="Dinh H."/>
            <person name="Han Y."/>
            <person name="Doddapaneni H."/>
            <person name="Worley K.C."/>
            <person name="Muzny D.M."/>
            <person name="Gibbs R.A."/>
            <person name="Richards S."/>
        </authorList>
    </citation>
    <scope>NUCLEOTIDE SEQUENCE</scope>
    <source>
        <strain evidence="13">HAZT.00-mixed</strain>
        <tissue evidence="13">Whole organism</tissue>
    </source>
</reference>
<dbReference type="KEGG" id="hazt:108679738"/>
<comment type="catalytic activity">
    <reaction evidence="9">
        <text>ATP + H2O = ADP + phosphate + H(+)</text>
        <dbReference type="Rhea" id="RHEA:13065"/>
        <dbReference type="ChEBI" id="CHEBI:15377"/>
        <dbReference type="ChEBI" id="CHEBI:15378"/>
        <dbReference type="ChEBI" id="CHEBI:30616"/>
        <dbReference type="ChEBI" id="CHEBI:43474"/>
        <dbReference type="ChEBI" id="CHEBI:456216"/>
        <dbReference type="EC" id="3.6.4.13"/>
    </reaction>
</comment>
<evidence type="ECO:0000256" key="8">
    <source>
        <dbReference type="ARBA" id="ARBA00038040"/>
    </source>
</evidence>
<dbReference type="RefSeq" id="XP_018023941.1">
    <property type="nucleotide sequence ID" value="XM_018168452.2"/>
</dbReference>
<feature type="compositionally biased region" description="Low complexity" evidence="10">
    <location>
        <begin position="158"/>
        <end position="167"/>
    </location>
</feature>
<feature type="domain" description="Helicase ATP-binding" evidence="11">
    <location>
        <begin position="577"/>
        <end position="740"/>
    </location>
</feature>
<feature type="domain" description="Helicase C-terminal" evidence="12">
    <location>
        <begin position="754"/>
        <end position="937"/>
    </location>
</feature>
<dbReference type="InterPro" id="IPR027417">
    <property type="entry name" value="P-loop_NTPase"/>
</dbReference>
<evidence type="ECO:0000256" key="2">
    <source>
        <dbReference type="ARBA" id="ARBA00022664"/>
    </source>
</evidence>
<keyword evidence="5 15" id="KW-0347">Helicase</keyword>
<dbReference type="InterPro" id="IPR001650">
    <property type="entry name" value="Helicase_C-like"/>
</dbReference>
<evidence type="ECO:0000256" key="6">
    <source>
        <dbReference type="ARBA" id="ARBA00022840"/>
    </source>
</evidence>
<keyword evidence="4" id="KW-0378">Hydrolase</keyword>
<evidence type="ECO:0000313" key="15">
    <source>
        <dbReference type="RefSeq" id="XP_018023941.1"/>
    </source>
</evidence>
<dbReference type="InterPro" id="IPR014001">
    <property type="entry name" value="Helicase_ATP-bd"/>
</dbReference>
<dbReference type="FunFam" id="3.40.50.300:FF:000007">
    <property type="entry name" value="Pre-mRNA-splicing factor ATP-dependent RNA helicase"/>
    <property type="match status" value="1"/>
</dbReference>
<keyword evidence="7" id="KW-0508">mRNA splicing</keyword>
<dbReference type="SUPFAM" id="SSF52540">
    <property type="entry name" value="P-loop containing nucleoside triphosphate hydrolases"/>
    <property type="match status" value="1"/>
</dbReference>
<dbReference type="GO" id="GO:0006397">
    <property type="term" value="P:mRNA processing"/>
    <property type="evidence" value="ECO:0007669"/>
    <property type="project" value="UniProtKB-KW"/>
</dbReference>
<dbReference type="Gene3D" id="1.20.120.1080">
    <property type="match status" value="1"/>
</dbReference>
<evidence type="ECO:0000259" key="12">
    <source>
        <dbReference type="PROSITE" id="PS51194"/>
    </source>
</evidence>
<dbReference type="RefSeq" id="XP_018023942.1">
    <property type="nucleotide sequence ID" value="XM_018168453.2"/>
</dbReference>
<dbReference type="PANTHER" id="PTHR18934:SF91">
    <property type="entry name" value="PRE-MRNA-SPLICING FACTOR ATP-DEPENDENT RNA HELICASE PRP16"/>
    <property type="match status" value="1"/>
</dbReference>
<dbReference type="Pfam" id="PF07717">
    <property type="entry name" value="OB_NTP_bind"/>
    <property type="match status" value="1"/>
</dbReference>
<dbReference type="PROSITE" id="PS00690">
    <property type="entry name" value="DEAH_ATP_HELICASE"/>
    <property type="match status" value="1"/>
</dbReference>
<evidence type="ECO:0000313" key="14">
    <source>
        <dbReference type="Proteomes" id="UP000694843"/>
    </source>
</evidence>
<dbReference type="Proteomes" id="UP000711488">
    <property type="component" value="Unassembled WGS sequence"/>
</dbReference>
<dbReference type="Pfam" id="PF04408">
    <property type="entry name" value="WHD_HA2"/>
    <property type="match status" value="1"/>
</dbReference>
<feature type="compositionally biased region" description="Polar residues" evidence="10">
    <location>
        <begin position="19"/>
        <end position="32"/>
    </location>
</feature>
<evidence type="ECO:0000259" key="11">
    <source>
        <dbReference type="PROSITE" id="PS51192"/>
    </source>
</evidence>
<dbReference type="Proteomes" id="UP000694843">
    <property type="component" value="Unplaced"/>
</dbReference>
<sequence>MANILEGSSGGPGGLIIRNSGQQASKPKQKQSLLGLDKLAALKRKIKDDEEKLKARHDSSSSSSSDNDEETAVKRYKRGDVQAISKSSSQGTDKARISSKNFRGKYDETPSYTGGVNYKARERITEKYRRHKDKYVRASTKVNSRGSTSDNDDRHQSSRVGSSNKSVSRGDGEHTGRSERRRNDDDRSDRRDRNDRRYRNDDGHSERRDRHEGESEASRRSDRYTSERRDWSDRYARTPRFSEEPGTPRIYDSLSNTSWDEDECENKKLSQWDITSPMTTGRKRQDGDWSLRSTASNIREAFQKSKRMSGSKFFSKNGAPLSTPTYENNSWTKNEEEEEKFDPQNEREKAEWDEEEKRLDRQWYDMDQGYDDTNNPFADVSAEYEKKKTEKIERTKKMSAKQRQIIKDNELWERNRMLTSGVVQKLDYDEDFEEEFTNRVHILVHNIVPPFLDGRIVFTKQPEPVIPVKDSTSDMAIVARKGSAAVRAHREQKERRKAARKEWELAGTQLGDIMGIKKEDQTDDRKLEEKETDYRADQKFADHMKETSHASSEFSKKKSMSQQRKYLPAYAVREEVLRIIRENPVVIIVGETGSGKTTQLTQYLHEDGYTKYGMVGCTQPRRVAAMSVAKRVSDEMGTELGEQVGYSIRFEDCTSESTVIKYMTDGILLRESLREPDLDNYSAVIMDEAHERSLNTDVLFGLLREVITRRQDLRLIVTSATMDSGKFASFFGDVPVYIIPGRTFPVEMFFSRNVVEDYVEAAVKQALQIHLQAEEGDILVFMPGQEDIEVTCELLVEKLEDLDDAPQLAVLPIYSQLPSDLQAKIFQKAPDGLRKCVVATNIAETSLTVDGIKYVVDCGYCKLKVFNPRVGMDGLQVYPVSQANANQRMGRAGRTGPGMCYRLYTERQFKDELLPTTVPEIQRTNLANVVLLLKSLGVEDLMAFHFMDPPPQDNLLNSQYQLWTLGALDNTGGLTPLGRAMVEFPLDPALSKMLLAGVDMGCSDDILTIVSMLSVPAIFYRPKGREEEADAMREKFQVPESDHLTYLNIYRQWKLQKYSMNWCNKHFLHFKALKKVREVRMQLKEIMDQQKFNVVSAGNDEDLIRKCICTAYFHQACRLKGIGEYVNLRTGTPCHLHPTSALFGMGYTPDYIVYHELIMTSREFMQCVTAVEGGWLAEVGAKFFSINEGGASRAQRKRCAVEHKHAMENEMSRAQLAIKEREEQKVRDMLSSRRQQIYDVGTPRLQHLKKTATRQEPASDRSTSSRSNARAAVVTPRHTAISEDDDEEGE</sequence>
<keyword evidence="14" id="KW-1185">Reference proteome</keyword>
<dbReference type="EMBL" id="JQDR03005577">
    <property type="protein sequence ID" value="KAA0201357.1"/>
    <property type="molecule type" value="Genomic_DNA"/>
</dbReference>
<reference evidence="13" key="1">
    <citation type="submission" date="2014-08" db="EMBL/GenBank/DDBJ databases">
        <authorList>
            <person name="Murali S."/>
            <person name="Richards S."/>
            <person name="Bandaranaike D."/>
            <person name="Bellair M."/>
            <person name="Blankenburg K."/>
            <person name="Chao H."/>
            <person name="Dinh H."/>
            <person name="Doddapaneni H."/>
            <person name="Dugan-Rocha S."/>
            <person name="Elkadiri S."/>
            <person name="Gnanaolivu R."/>
            <person name="Hughes D."/>
            <person name="Lee S."/>
            <person name="Li M."/>
            <person name="Ming W."/>
            <person name="Munidasa M."/>
            <person name="Muniz J."/>
            <person name="Nguyen L."/>
            <person name="Osuji N."/>
            <person name="Pu L.-L."/>
            <person name="Puazo M."/>
            <person name="Skinner E."/>
            <person name="Qu C."/>
            <person name="Quiroz J."/>
            <person name="Raj R."/>
            <person name="Weissenberger G."/>
            <person name="Xin Y."/>
            <person name="Zou X."/>
            <person name="Han Y."/>
            <person name="Worley K."/>
            <person name="Muzny D."/>
            <person name="Gibbs R."/>
        </authorList>
    </citation>
    <scope>NUCLEOTIDE SEQUENCE</scope>
    <source>
        <strain evidence="13">HAZT.00-mixed</strain>
        <tissue evidence="13">Whole organism</tissue>
    </source>
</reference>
<dbReference type="SMART" id="SM00487">
    <property type="entry name" value="DEXDc"/>
    <property type="match status" value="1"/>
</dbReference>
<feature type="compositionally biased region" description="Polar residues" evidence="10">
    <location>
        <begin position="140"/>
        <end position="149"/>
    </location>
</feature>
<feature type="compositionally biased region" description="Basic and acidic residues" evidence="10">
    <location>
        <begin position="49"/>
        <end position="59"/>
    </location>
</feature>
<evidence type="ECO:0000256" key="5">
    <source>
        <dbReference type="ARBA" id="ARBA00022806"/>
    </source>
</evidence>
<dbReference type="PROSITE" id="PS51192">
    <property type="entry name" value="HELICASE_ATP_BIND_1"/>
    <property type="match status" value="1"/>
</dbReference>
<reference evidence="15 16" key="4">
    <citation type="submission" date="2025-04" db="UniProtKB">
        <authorList>
            <consortium name="RefSeq"/>
        </authorList>
    </citation>
    <scope>IDENTIFICATION</scope>
    <source>
        <tissue evidence="15 16">Whole organism</tissue>
    </source>
</reference>
<accession>A0A6A0H8N0</accession>
<dbReference type="GO" id="GO:0016787">
    <property type="term" value="F:hydrolase activity"/>
    <property type="evidence" value="ECO:0007669"/>
    <property type="project" value="UniProtKB-KW"/>
</dbReference>
<dbReference type="GO" id="GO:0005524">
    <property type="term" value="F:ATP binding"/>
    <property type="evidence" value="ECO:0007669"/>
    <property type="project" value="UniProtKB-KW"/>
</dbReference>
<evidence type="ECO:0000313" key="13">
    <source>
        <dbReference type="EMBL" id="KAA0201357.1"/>
    </source>
</evidence>
<evidence type="ECO:0000256" key="3">
    <source>
        <dbReference type="ARBA" id="ARBA00022741"/>
    </source>
</evidence>
<feature type="compositionally biased region" description="Low complexity" evidence="10">
    <location>
        <begin position="1260"/>
        <end position="1272"/>
    </location>
</feature>
<dbReference type="InterPro" id="IPR048333">
    <property type="entry name" value="HA2_WH"/>
</dbReference>
<dbReference type="GeneID" id="108679738"/>
<dbReference type="OrthoDB" id="10253254at2759"/>
<dbReference type="InterPro" id="IPR011709">
    <property type="entry name" value="DEAD-box_helicase_OB_fold"/>
</dbReference>
<dbReference type="Pfam" id="PF21010">
    <property type="entry name" value="HA2_C"/>
    <property type="match status" value="1"/>
</dbReference>
<dbReference type="EC" id="3.6.4.13" evidence="1"/>
<dbReference type="Pfam" id="PF00271">
    <property type="entry name" value="Helicase_C"/>
    <property type="match status" value="1"/>
</dbReference>
<evidence type="ECO:0000256" key="4">
    <source>
        <dbReference type="ARBA" id="ARBA00022801"/>
    </source>
</evidence>
<dbReference type="InterPro" id="IPR007502">
    <property type="entry name" value="Helicase-assoc_dom"/>
</dbReference>
<dbReference type="GO" id="GO:0008380">
    <property type="term" value="P:RNA splicing"/>
    <property type="evidence" value="ECO:0007669"/>
    <property type="project" value="UniProtKB-KW"/>
</dbReference>
<reference evidence="13" key="2">
    <citation type="journal article" date="2018" name="Environ. Sci. Technol.">
        <title>The Toxicogenome of Hyalella azteca: A Model for Sediment Ecotoxicology and Evolutionary Toxicology.</title>
        <authorList>
            <person name="Poynton H.C."/>
            <person name="Hasenbein S."/>
            <person name="Benoit J.B."/>
            <person name="Sepulveda M.S."/>
            <person name="Poelchau M.F."/>
            <person name="Hughes D.S.T."/>
            <person name="Murali S.C."/>
            <person name="Chen S."/>
            <person name="Glastad K.M."/>
            <person name="Goodisman M.A.D."/>
            <person name="Werren J.H."/>
            <person name="Vineis J.H."/>
            <person name="Bowen J.L."/>
            <person name="Friedrich M."/>
            <person name="Jones J."/>
            <person name="Robertson H.M."/>
            <person name="Feyereisen R."/>
            <person name="Mechler-Hickson A."/>
            <person name="Mathers N."/>
            <person name="Lee C.E."/>
            <person name="Colbourne J.K."/>
            <person name="Biales A."/>
            <person name="Johnston J.S."/>
            <person name="Wellborn G.A."/>
            <person name="Rosendale A.J."/>
            <person name="Cridge A.G."/>
            <person name="Munoz-Torres M.C."/>
            <person name="Bain P.A."/>
            <person name="Manny A.R."/>
            <person name="Major K.M."/>
            <person name="Lambert F.N."/>
            <person name="Vulpe C.D."/>
            <person name="Tuck P."/>
            <person name="Blalock B.J."/>
            <person name="Lin Y.Y."/>
            <person name="Smith M.E."/>
            <person name="Ochoa-Acuna H."/>
            <person name="Chen M.M."/>
            <person name="Childers C.P."/>
            <person name="Qu J."/>
            <person name="Dugan S."/>
            <person name="Lee S.L."/>
            <person name="Chao H."/>
            <person name="Dinh H."/>
            <person name="Han Y."/>
            <person name="Doddapaneni H."/>
            <person name="Worley K.C."/>
            <person name="Muzny D.M."/>
            <person name="Gibbs R.A."/>
            <person name="Richards S."/>
        </authorList>
    </citation>
    <scope>NUCLEOTIDE SEQUENCE</scope>
    <source>
        <strain evidence="13">HAZT.00-mixed</strain>
        <tissue evidence="13">Whole organism</tissue>
    </source>
</reference>
<feature type="compositionally biased region" description="Basic and acidic residues" evidence="10">
    <location>
        <begin position="168"/>
        <end position="243"/>
    </location>
</feature>
<dbReference type="SMART" id="SM00490">
    <property type="entry name" value="HELICc"/>
    <property type="match status" value="1"/>
</dbReference>
<comment type="similarity">
    <text evidence="8">Belongs to the DEAD box helicase family. DEAH subfamily. PRP16 sub-subfamily.</text>
</comment>
<evidence type="ECO:0000256" key="1">
    <source>
        <dbReference type="ARBA" id="ARBA00012552"/>
    </source>
</evidence>
<evidence type="ECO:0000256" key="10">
    <source>
        <dbReference type="SAM" id="MobiDB-lite"/>
    </source>
</evidence>
<keyword evidence="6" id="KW-0067">ATP-binding</keyword>
<keyword evidence="2" id="KW-0507">mRNA processing</keyword>
<dbReference type="FunFam" id="1.20.120.1080:FF:000001">
    <property type="entry name" value="Pre-mRNA-splicing factor ATP-dependent RNA helicase"/>
    <property type="match status" value="1"/>
</dbReference>
<dbReference type="PROSITE" id="PS51194">
    <property type="entry name" value="HELICASE_CTER"/>
    <property type="match status" value="1"/>
</dbReference>
<protein>
    <recommendedName>
        <fullName evidence="1">RNA helicase</fullName>
        <ecNumber evidence="1">3.6.4.13</ecNumber>
    </recommendedName>
</protein>
<keyword evidence="3" id="KW-0547">Nucleotide-binding</keyword>
<dbReference type="GO" id="GO:0003006">
    <property type="term" value="P:developmental process involved in reproduction"/>
    <property type="evidence" value="ECO:0007669"/>
    <property type="project" value="UniProtKB-ARBA"/>
</dbReference>
<evidence type="ECO:0000256" key="9">
    <source>
        <dbReference type="ARBA" id="ARBA00047984"/>
    </source>
</evidence>
<proteinExistence type="inferred from homology"/>
<dbReference type="OMA" id="IFHARAP"/>
<feature type="region of interest" description="Disordered" evidence="10">
    <location>
        <begin position="1"/>
        <end position="36"/>
    </location>
</feature>
<evidence type="ECO:0000256" key="7">
    <source>
        <dbReference type="ARBA" id="ARBA00023187"/>
    </source>
</evidence>
<dbReference type="InterPro" id="IPR002464">
    <property type="entry name" value="DNA/RNA_helicase_DEAH_CS"/>
</dbReference>